<comment type="caution">
    <text evidence="9">The sequence shown here is derived from an EMBL/GenBank/DDBJ whole genome shotgun (WGS) entry which is preliminary data.</text>
</comment>
<evidence type="ECO:0000256" key="1">
    <source>
        <dbReference type="ARBA" id="ARBA00003041"/>
    </source>
</evidence>
<comment type="function">
    <text evidence="1">Needed for flagellar regrowth and assembly.</text>
</comment>
<evidence type="ECO:0000259" key="8">
    <source>
        <dbReference type="Pfam" id="PF02108"/>
    </source>
</evidence>
<evidence type="ECO:0000313" key="9">
    <source>
        <dbReference type="EMBL" id="MDA7415231.1"/>
    </source>
</evidence>
<gene>
    <name evidence="9" type="ORF">PGB34_02535</name>
</gene>
<dbReference type="InterPro" id="IPR018035">
    <property type="entry name" value="Flagellar_FliH/T3SS_HrpE"/>
</dbReference>
<keyword evidence="4" id="KW-0813">Transport</keyword>
<keyword evidence="7" id="KW-1006">Bacterial flagellum protein export</keyword>
<dbReference type="RefSeq" id="WP_271426491.1">
    <property type="nucleotide sequence ID" value="NZ_JAQIPB010000001.1"/>
</dbReference>
<evidence type="ECO:0000256" key="4">
    <source>
        <dbReference type="ARBA" id="ARBA00022448"/>
    </source>
</evidence>
<proteinExistence type="inferred from homology"/>
<feature type="domain" description="Flagellar assembly protein FliH/Type III secretion system HrpE" evidence="8">
    <location>
        <begin position="76"/>
        <end position="204"/>
    </location>
</feature>
<accession>A0AAE3N4U0</accession>
<name>A0AAE3N4U0_9BURK</name>
<dbReference type="GO" id="GO:0044781">
    <property type="term" value="P:bacterial-type flagellum organization"/>
    <property type="evidence" value="ECO:0007669"/>
    <property type="project" value="UniProtKB-KW"/>
</dbReference>
<evidence type="ECO:0000256" key="7">
    <source>
        <dbReference type="ARBA" id="ARBA00023225"/>
    </source>
</evidence>
<protein>
    <recommendedName>
        <fullName evidence="3">Flagellar assembly protein FliH</fullName>
    </recommendedName>
</protein>
<evidence type="ECO:0000313" key="10">
    <source>
        <dbReference type="Proteomes" id="UP001212602"/>
    </source>
</evidence>
<keyword evidence="10" id="KW-1185">Reference proteome</keyword>
<keyword evidence="5" id="KW-1005">Bacterial flagellum biogenesis</keyword>
<dbReference type="GO" id="GO:0005829">
    <property type="term" value="C:cytosol"/>
    <property type="evidence" value="ECO:0007669"/>
    <property type="project" value="TreeGrafter"/>
</dbReference>
<evidence type="ECO:0000256" key="2">
    <source>
        <dbReference type="ARBA" id="ARBA00006602"/>
    </source>
</evidence>
<dbReference type="AlphaFoldDB" id="A0AAE3N4U0"/>
<keyword evidence="6" id="KW-0653">Protein transport</keyword>
<dbReference type="PANTHER" id="PTHR34982:SF1">
    <property type="entry name" value="FLAGELLAR ASSEMBLY PROTEIN FLIH"/>
    <property type="match status" value="1"/>
</dbReference>
<dbReference type="EMBL" id="JAQIPB010000001">
    <property type="protein sequence ID" value="MDA7415231.1"/>
    <property type="molecule type" value="Genomic_DNA"/>
</dbReference>
<dbReference type="InterPro" id="IPR051472">
    <property type="entry name" value="T3SS_Stator/FliH"/>
</dbReference>
<sequence length="221" mass="23164">MSRTARLIPAEALGAASPWNFERMGAPVESAPVIRPEAVRDARAMGYAEGHAAGVAEATAQVQAEMQEAFERLMAEQAARFAALFDAAQTGLAQAQQDIARGSLEIACALARQVLRRELAHSSDGLIEVAHEAVQALLEDGRSATLHVSPDDHARLGEALEQALAQSQASQVSVVADATVANGGCLLESAAARIDASVAKRWERAVASLGLDAPWEPTHAA</sequence>
<evidence type="ECO:0000256" key="6">
    <source>
        <dbReference type="ARBA" id="ARBA00022927"/>
    </source>
</evidence>
<comment type="similarity">
    <text evidence="2">Belongs to the FliH family.</text>
</comment>
<evidence type="ECO:0000256" key="5">
    <source>
        <dbReference type="ARBA" id="ARBA00022795"/>
    </source>
</evidence>
<reference evidence="9" key="1">
    <citation type="submission" date="2023-01" db="EMBL/GenBank/DDBJ databases">
        <title>Xenophilus mangrovi sp. nov., isolated from soil of Mangrove nature reserve.</title>
        <authorList>
            <person name="Xu S."/>
            <person name="Liu Z."/>
            <person name="Xu Y."/>
        </authorList>
    </citation>
    <scope>NUCLEOTIDE SEQUENCE</scope>
    <source>
        <strain evidence="9">YW8</strain>
    </source>
</reference>
<dbReference type="GO" id="GO:0015031">
    <property type="term" value="P:protein transport"/>
    <property type="evidence" value="ECO:0007669"/>
    <property type="project" value="UniProtKB-KW"/>
</dbReference>
<organism evidence="9 10">
    <name type="scientific">Xenophilus arseniciresistens</name>
    <dbReference type="NCBI Taxonomy" id="1283306"/>
    <lineage>
        <taxon>Bacteria</taxon>
        <taxon>Pseudomonadati</taxon>
        <taxon>Pseudomonadota</taxon>
        <taxon>Betaproteobacteria</taxon>
        <taxon>Burkholderiales</taxon>
        <taxon>Comamonadaceae</taxon>
        <taxon>Xenophilus</taxon>
    </lineage>
</organism>
<dbReference type="PANTHER" id="PTHR34982">
    <property type="entry name" value="YOP PROTEINS TRANSLOCATION PROTEIN L"/>
    <property type="match status" value="1"/>
</dbReference>
<evidence type="ECO:0000256" key="3">
    <source>
        <dbReference type="ARBA" id="ARBA00016507"/>
    </source>
</evidence>
<dbReference type="Pfam" id="PF02108">
    <property type="entry name" value="FliH"/>
    <property type="match status" value="1"/>
</dbReference>
<dbReference type="Proteomes" id="UP001212602">
    <property type="component" value="Unassembled WGS sequence"/>
</dbReference>